<dbReference type="Proteomes" id="UP001295469">
    <property type="component" value="Chromosome C06"/>
</dbReference>
<feature type="compositionally biased region" description="Acidic residues" evidence="1">
    <location>
        <begin position="399"/>
        <end position="408"/>
    </location>
</feature>
<name>A0A816QIH1_BRANA</name>
<feature type="region of interest" description="Disordered" evidence="1">
    <location>
        <begin position="378"/>
        <end position="408"/>
    </location>
</feature>
<proteinExistence type="predicted"/>
<sequence length="769" mass="87398">MSKPNTKVLIDGVKPVRHNWQIRVKVLHSWKQTTAFADNTLEFILADETGVKIATSCKRNQISRLQRELPVGEWKTIDTFAVLGISGQYRPTTHRYKLSFSEETMITKCQVLSDDHYLSLASYDDLRKIDEKKNFFLKVSNAFDASIVAINPKLEEAIELKEKILSNNLPLALIEKREEKKLAKKQKQDWDEIPVREISEILEATDVESCKIICSIESIDTDWGWFYFGCNRNRHNRRVTKQVPKLAIAGSVMSNPSQKPVFYCDICRGITPDVSPKYKFHLFVKDESDSCTVMMLDSVAQSIIGSAAAELKETYIFTTKVKTDTLILSLLANQSCKSGLTTVRHADSIDPRKRSRTVFNDITNISLEQENGTQVINKRPRKVNDNMRRSNPSPGETTDKEEESEEDDSFAIEGSHYVNEDQYFDCITPENTDSESEVDSETENYDDHNVKKTEAERKHSVLSRMEALLQMAFTGRNSCAKQTSCKELGYIDDGDPTYTCSNCGAIMWFVERINKSQKTRKPIFSLCCMQGQVQLPLLKEPPEIITRLLTGDDPLSKHFQKNTRPYNMVFSFTSIGGNCERAAQKGCGPQMFQIHGENYHLVGSLKPNDGADTEPELYGVIKDMMIHGPCGHANRNAPCMENGKCSKLYPKSYAEKTTVTKEGFPVYRRQEQSDNFVMKNGVKCDNRFVIPYNKKLSLLYRAHINVEWCNQTGSIKYLFKYINKGSDRVTVVVEPSGCGESNGVSNGEANVEKKKNEFQDFFDCRYLNS</sequence>
<evidence type="ECO:0000256" key="1">
    <source>
        <dbReference type="SAM" id="MobiDB-lite"/>
    </source>
</evidence>
<dbReference type="Pfam" id="PF02721">
    <property type="entry name" value="DUF223"/>
    <property type="match status" value="1"/>
</dbReference>
<dbReference type="PANTHER" id="PTHR10492">
    <property type="match status" value="1"/>
</dbReference>
<dbReference type="Gene3D" id="2.40.50.140">
    <property type="entry name" value="Nucleic acid-binding proteins"/>
    <property type="match status" value="2"/>
</dbReference>
<dbReference type="AlphaFoldDB" id="A0A816QIH1"/>
<dbReference type="Gramene" id="CDY04215">
    <property type="protein sequence ID" value="CDY04215"/>
    <property type="gene ID" value="GSBRNA2T00117930001"/>
</dbReference>
<dbReference type="OMA" id="ETYIFTT"/>
<evidence type="ECO:0000313" key="3">
    <source>
        <dbReference type="EMBL" id="CAF2062192.1"/>
    </source>
</evidence>
<evidence type="ECO:0000259" key="2">
    <source>
        <dbReference type="Pfam" id="PF02721"/>
    </source>
</evidence>
<feature type="domain" description="Replication protein A 70 kDa DNA-binding subunit B/D first OB fold" evidence="2">
    <location>
        <begin position="11"/>
        <end position="109"/>
    </location>
</feature>
<gene>
    <name evidence="3" type="ORF">DARMORV10_C06P37800.1</name>
</gene>
<dbReference type="PANTHER" id="PTHR10492:SF101">
    <property type="entry name" value="ATP-DEPENDENT DNA HELICASE"/>
    <property type="match status" value="1"/>
</dbReference>
<feature type="compositionally biased region" description="Basic and acidic residues" evidence="1">
    <location>
        <begin position="445"/>
        <end position="457"/>
    </location>
</feature>
<dbReference type="EMBL" id="HG994370">
    <property type="protein sequence ID" value="CAF2062192.1"/>
    <property type="molecule type" value="Genomic_DNA"/>
</dbReference>
<feature type="region of interest" description="Disordered" evidence="1">
    <location>
        <begin position="428"/>
        <end position="457"/>
    </location>
</feature>
<dbReference type="SUPFAM" id="SSF50249">
    <property type="entry name" value="Nucleic acid-binding proteins"/>
    <property type="match status" value="2"/>
</dbReference>
<dbReference type="InterPro" id="IPR012340">
    <property type="entry name" value="NA-bd_OB-fold"/>
</dbReference>
<reference evidence="3" key="1">
    <citation type="submission" date="2021-01" db="EMBL/GenBank/DDBJ databases">
        <authorList>
            <consortium name="Genoscope - CEA"/>
            <person name="William W."/>
        </authorList>
    </citation>
    <scope>NUCLEOTIDE SEQUENCE</scope>
</reference>
<accession>A0A816QIH1</accession>
<dbReference type="CDD" id="cd04480">
    <property type="entry name" value="RPA1_DBD_A_like"/>
    <property type="match status" value="1"/>
</dbReference>
<protein>
    <submittedName>
        <fullName evidence="3">(rape) hypothetical protein</fullName>
    </submittedName>
</protein>
<organism evidence="3">
    <name type="scientific">Brassica napus</name>
    <name type="common">Rape</name>
    <dbReference type="NCBI Taxonomy" id="3708"/>
    <lineage>
        <taxon>Eukaryota</taxon>
        <taxon>Viridiplantae</taxon>
        <taxon>Streptophyta</taxon>
        <taxon>Embryophyta</taxon>
        <taxon>Tracheophyta</taxon>
        <taxon>Spermatophyta</taxon>
        <taxon>Magnoliopsida</taxon>
        <taxon>eudicotyledons</taxon>
        <taxon>Gunneridae</taxon>
        <taxon>Pentapetalae</taxon>
        <taxon>rosids</taxon>
        <taxon>malvids</taxon>
        <taxon>Brassicales</taxon>
        <taxon>Brassicaceae</taxon>
        <taxon>Brassiceae</taxon>
        <taxon>Brassica</taxon>
    </lineage>
</organism>
<dbReference type="InterPro" id="IPR003871">
    <property type="entry name" value="RFA1B/D_OB_1st"/>
</dbReference>
<feature type="compositionally biased region" description="Acidic residues" evidence="1">
    <location>
        <begin position="432"/>
        <end position="444"/>
    </location>
</feature>